<keyword evidence="4" id="KW-0472">Membrane</keyword>
<evidence type="ECO:0000256" key="1">
    <source>
        <dbReference type="ARBA" id="ARBA00022475"/>
    </source>
</evidence>
<dbReference type="AlphaFoldDB" id="A0A3B0RCK7"/>
<dbReference type="NCBIfam" id="TIGR00247">
    <property type="entry name" value="endolytic transglycosylase MltG"/>
    <property type="match status" value="1"/>
</dbReference>
<dbReference type="CDD" id="cd08010">
    <property type="entry name" value="MltG_like"/>
    <property type="match status" value="1"/>
</dbReference>
<dbReference type="PANTHER" id="PTHR30518">
    <property type="entry name" value="ENDOLYTIC MUREIN TRANSGLYCOSYLASE"/>
    <property type="match status" value="1"/>
</dbReference>
<dbReference type="InterPro" id="IPR003770">
    <property type="entry name" value="MLTG-like"/>
</dbReference>
<keyword evidence="1" id="KW-1003">Cell membrane</keyword>
<proteinExistence type="inferred from homology"/>
<reference evidence="7" key="1">
    <citation type="submission" date="2018-06" db="EMBL/GenBank/DDBJ databases">
        <authorList>
            <person name="Zhirakovskaya E."/>
        </authorList>
    </citation>
    <scope>NUCLEOTIDE SEQUENCE</scope>
</reference>
<dbReference type="EMBL" id="UOEJ01000003">
    <property type="protein sequence ID" value="VAV89691.1"/>
    <property type="molecule type" value="Genomic_DNA"/>
</dbReference>
<organism evidence="7">
    <name type="scientific">hydrothermal vent metagenome</name>
    <dbReference type="NCBI Taxonomy" id="652676"/>
    <lineage>
        <taxon>unclassified sequences</taxon>
        <taxon>metagenomes</taxon>
        <taxon>ecological metagenomes</taxon>
    </lineage>
</organism>
<dbReference type="Gene3D" id="3.30.160.60">
    <property type="entry name" value="Classic Zinc Finger"/>
    <property type="match status" value="1"/>
</dbReference>
<evidence type="ECO:0000256" key="4">
    <source>
        <dbReference type="ARBA" id="ARBA00023136"/>
    </source>
</evidence>
<gene>
    <name evidence="7" type="ORF">MNBD_ALPHA01-198</name>
</gene>
<dbReference type="Gene3D" id="3.30.1490.480">
    <property type="entry name" value="Endolytic murein transglycosylase"/>
    <property type="match status" value="1"/>
</dbReference>
<evidence type="ECO:0000256" key="2">
    <source>
        <dbReference type="ARBA" id="ARBA00022692"/>
    </source>
</evidence>
<evidence type="ECO:0000313" key="7">
    <source>
        <dbReference type="EMBL" id="VAV89691.1"/>
    </source>
</evidence>
<dbReference type="GO" id="GO:0016829">
    <property type="term" value="F:lyase activity"/>
    <property type="evidence" value="ECO:0007669"/>
    <property type="project" value="UniProtKB-KW"/>
</dbReference>
<name>A0A3B0RCK7_9ZZZZ</name>
<sequence>MAGVRKYIYLLLIGSVAFAALFFYLGYRAFYEEGPEEAATVYYLPKGQGGIRTAWQLEKNGLIRDQKIFRLGVRLSGYERNLQAGEFAIPAKSSMFDIMMILSGGKVIQHRLTIVEGWTSWQIAEYLNAIDNLTEPITDLPREGSILPDTYLYTRNTPRHDLIRRMQVRQLDLMDDLWPKRAADLPFLSMEDALILASIVEKETATPHERAHIAGVFVNRLRKNMRLQTDPTVIYGIDRRGFLDRPISRSDLKSDNPYNTYKIKGLPPTAIAHPGRASIEAVLHPLETEDLYFVADGTGGHAFASSLKDHLKNVKKWRRIEKENKNKD</sequence>
<protein>
    <submittedName>
        <fullName evidence="7">FIG004453: protein YceG like</fullName>
    </submittedName>
</protein>
<evidence type="ECO:0000256" key="5">
    <source>
        <dbReference type="ARBA" id="ARBA00023239"/>
    </source>
</evidence>
<keyword evidence="6" id="KW-0961">Cell wall biogenesis/degradation</keyword>
<keyword evidence="2" id="KW-0812">Transmembrane</keyword>
<dbReference type="HAMAP" id="MF_02065">
    <property type="entry name" value="MltG"/>
    <property type="match status" value="1"/>
</dbReference>
<evidence type="ECO:0000256" key="3">
    <source>
        <dbReference type="ARBA" id="ARBA00022989"/>
    </source>
</evidence>
<dbReference type="PANTHER" id="PTHR30518:SF2">
    <property type="entry name" value="ENDOLYTIC MUREIN TRANSGLYCOSYLASE"/>
    <property type="match status" value="1"/>
</dbReference>
<dbReference type="Pfam" id="PF02618">
    <property type="entry name" value="YceG"/>
    <property type="match status" value="1"/>
</dbReference>
<dbReference type="GO" id="GO:0071555">
    <property type="term" value="P:cell wall organization"/>
    <property type="evidence" value="ECO:0007669"/>
    <property type="project" value="UniProtKB-KW"/>
</dbReference>
<keyword evidence="5" id="KW-0456">Lyase</keyword>
<accession>A0A3B0RCK7</accession>
<keyword evidence="3" id="KW-1133">Transmembrane helix</keyword>
<evidence type="ECO:0000256" key="6">
    <source>
        <dbReference type="ARBA" id="ARBA00023316"/>
    </source>
</evidence>